<dbReference type="Proteomes" id="UP000002730">
    <property type="component" value="Chromosome"/>
</dbReference>
<dbReference type="PANTHER" id="PTHR30344">
    <property type="entry name" value="6-PHOSPHOGLUCONOLACTONASE-RELATED"/>
    <property type="match status" value="1"/>
</dbReference>
<sequence length="341" mass="38581">MRKILIGSYTNKEKSGIYQYDFDEHNVKAKLVKTYDELENPSYLIVDYPSSSVYVVSETKAGAVGRYFLDDDIKLHYKESQLTKGDDPCHLARYNEELIVCNYSSGDMSIHSVKMAGKVSEEKQTIKHQGYGVNPKRQEAAHIHFVSPTPDNALISVVDLGIDAVIFYEKHQDKYIEYSRLLCEAGSGPRHLVFHKDLNLIYVVNELSSTVSVYKHEGDYKVFTLIQNISTIPDSFVENNQCAAIVMSKDFYYLYITNRGHNSVAYFSIDDVSGKLTLVNIISTEGKWPRDCALAPTQDYLFVANEHSDSVSIFKRNIFDGSIKFHSAIAVSEPTCIAFIK</sequence>
<organism evidence="2 3">
    <name type="scientific">Clostridium cellulovorans (strain ATCC 35296 / DSM 3052 / OCM 3 / 743B)</name>
    <dbReference type="NCBI Taxonomy" id="573061"/>
    <lineage>
        <taxon>Bacteria</taxon>
        <taxon>Bacillati</taxon>
        <taxon>Bacillota</taxon>
        <taxon>Clostridia</taxon>
        <taxon>Eubacteriales</taxon>
        <taxon>Clostridiaceae</taxon>
        <taxon>Clostridium</taxon>
    </lineage>
</organism>
<dbReference type="InterPro" id="IPR050282">
    <property type="entry name" value="Cycloisomerase_2"/>
</dbReference>
<protein>
    <recommendedName>
        <fullName evidence="4">6-phosphogluconolactonase</fullName>
    </recommendedName>
</protein>
<evidence type="ECO:0000313" key="3">
    <source>
        <dbReference type="Proteomes" id="UP000002730"/>
    </source>
</evidence>
<dbReference type="PANTHER" id="PTHR30344:SF1">
    <property type="entry name" value="6-PHOSPHOGLUCONOLACTONASE"/>
    <property type="match status" value="1"/>
</dbReference>
<dbReference type="AlphaFoldDB" id="D9SQI3"/>
<dbReference type="GO" id="GO:0017057">
    <property type="term" value="F:6-phosphogluconolactonase activity"/>
    <property type="evidence" value="ECO:0007669"/>
    <property type="project" value="TreeGrafter"/>
</dbReference>
<evidence type="ECO:0000256" key="1">
    <source>
        <dbReference type="ARBA" id="ARBA00005564"/>
    </source>
</evidence>
<dbReference type="Gene3D" id="2.130.10.10">
    <property type="entry name" value="YVTN repeat-like/Quinoprotein amine dehydrogenase"/>
    <property type="match status" value="1"/>
</dbReference>
<dbReference type="SUPFAM" id="SSF51004">
    <property type="entry name" value="C-terminal (heme d1) domain of cytochrome cd1-nitrite reductase"/>
    <property type="match status" value="1"/>
</dbReference>
<keyword evidence="3" id="KW-1185">Reference proteome</keyword>
<proteinExistence type="inferred from homology"/>
<gene>
    <name evidence="2" type="ordered locus">Clocel_0474</name>
</gene>
<dbReference type="InterPro" id="IPR011048">
    <property type="entry name" value="Haem_d1_sf"/>
</dbReference>
<dbReference type="OrthoDB" id="9790815at2"/>
<accession>D9SQI3</accession>
<dbReference type="STRING" id="573061.Clocel_0474"/>
<dbReference type="HOGENOM" id="CLU_038716_3_0_9"/>
<dbReference type="InterPro" id="IPR015943">
    <property type="entry name" value="WD40/YVTN_repeat-like_dom_sf"/>
</dbReference>
<comment type="similarity">
    <text evidence="1">Belongs to the cycloisomerase 2 family.</text>
</comment>
<dbReference type="Pfam" id="PF10282">
    <property type="entry name" value="Lactonase"/>
    <property type="match status" value="1"/>
</dbReference>
<dbReference type="RefSeq" id="WP_010074980.1">
    <property type="nucleotide sequence ID" value="NC_014393.1"/>
</dbReference>
<evidence type="ECO:0000313" key="2">
    <source>
        <dbReference type="EMBL" id="ADL50250.1"/>
    </source>
</evidence>
<evidence type="ECO:0008006" key="4">
    <source>
        <dbReference type="Google" id="ProtNLM"/>
    </source>
</evidence>
<dbReference type="KEGG" id="ccb:Clocel_0474"/>
<dbReference type="EMBL" id="CP002160">
    <property type="protein sequence ID" value="ADL50250.1"/>
    <property type="molecule type" value="Genomic_DNA"/>
</dbReference>
<dbReference type="eggNOG" id="COG2706">
    <property type="taxonomic scope" value="Bacteria"/>
</dbReference>
<reference evidence="2 3" key="1">
    <citation type="submission" date="2010-08" db="EMBL/GenBank/DDBJ databases">
        <title>Complete sequence of Clostridium cellulovorans 743B.</title>
        <authorList>
            <consortium name="US DOE Joint Genome Institute"/>
            <person name="Lucas S."/>
            <person name="Copeland A."/>
            <person name="Lapidus A."/>
            <person name="Cheng J.-F."/>
            <person name="Bruce D."/>
            <person name="Goodwin L."/>
            <person name="Pitluck S."/>
            <person name="Chertkov O."/>
            <person name="Detter J.C."/>
            <person name="Han C."/>
            <person name="Tapia R."/>
            <person name="Land M."/>
            <person name="Hauser L."/>
            <person name="Chang Y.-J."/>
            <person name="Jeffries C."/>
            <person name="Kyrpides N."/>
            <person name="Ivanova N."/>
            <person name="Mikhailova N."/>
            <person name="Hemme C.L."/>
            <person name="Woyke T."/>
        </authorList>
    </citation>
    <scope>NUCLEOTIDE SEQUENCE [LARGE SCALE GENOMIC DNA]</scope>
    <source>
        <strain evidence="3">ATCC 35296 / DSM 3052 / OCM 3 / 743B</strain>
    </source>
</reference>
<dbReference type="InterPro" id="IPR019405">
    <property type="entry name" value="Lactonase_7-beta_prop"/>
</dbReference>
<name>D9SQI3_CLOC7</name>